<evidence type="ECO:0000256" key="2">
    <source>
        <dbReference type="SAM" id="MobiDB-lite"/>
    </source>
</evidence>
<reference evidence="3 4" key="1">
    <citation type="submission" date="2016-10" db="EMBL/GenBank/DDBJ databases">
        <title>Proteomics and genomics reveal pathogen-plant mechanisms compatible with a hemibiotrophic lifestyle of Diplodia corticola.</title>
        <authorList>
            <person name="Fernandes I."/>
            <person name="De Jonge R."/>
            <person name="Van De Peer Y."/>
            <person name="Devreese B."/>
            <person name="Alves A."/>
            <person name="Esteves A.C."/>
        </authorList>
    </citation>
    <scope>NUCLEOTIDE SEQUENCE [LARGE SCALE GENOMIC DNA]</scope>
    <source>
        <strain evidence="3 4">CBS 112549</strain>
    </source>
</reference>
<feature type="compositionally biased region" description="Basic and acidic residues" evidence="2">
    <location>
        <begin position="661"/>
        <end position="671"/>
    </location>
</feature>
<feature type="compositionally biased region" description="Low complexity" evidence="2">
    <location>
        <begin position="479"/>
        <end position="501"/>
    </location>
</feature>
<evidence type="ECO:0000256" key="1">
    <source>
        <dbReference type="SAM" id="Coils"/>
    </source>
</evidence>
<evidence type="ECO:0000313" key="3">
    <source>
        <dbReference type="EMBL" id="OJD32762.1"/>
    </source>
</evidence>
<name>A0A1J9QXP5_9PEZI</name>
<feature type="compositionally biased region" description="Low complexity" evidence="2">
    <location>
        <begin position="613"/>
        <end position="629"/>
    </location>
</feature>
<organism evidence="3 4">
    <name type="scientific">Diplodia corticola</name>
    <dbReference type="NCBI Taxonomy" id="236234"/>
    <lineage>
        <taxon>Eukaryota</taxon>
        <taxon>Fungi</taxon>
        <taxon>Dikarya</taxon>
        <taxon>Ascomycota</taxon>
        <taxon>Pezizomycotina</taxon>
        <taxon>Dothideomycetes</taxon>
        <taxon>Dothideomycetes incertae sedis</taxon>
        <taxon>Botryosphaeriales</taxon>
        <taxon>Botryosphaeriaceae</taxon>
        <taxon>Diplodia</taxon>
    </lineage>
</organism>
<dbReference type="RefSeq" id="XP_020129022.1">
    <property type="nucleotide sequence ID" value="XM_020274866.1"/>
</dbReference>
<sequence>MPANSAEETASAIHTLRTNWGHDPKAWFPEDLQPQSSNPESWPQEALEQLAQLSQLSGAMGHLLALRLIQQSADSRARRARPTRQFPIIRDIKNALEEYRAAALEEFGNDQDENHVADGAQPTSAITISSPTASTSSDGSYMEAYNELVQSFWAHGSFAATAQHLSQVYYDSAVRRAYGNGGIRGSAFGHPEDGVTIMTPEIAERGPQAYNNSTGPFLTTRQAMKNIAFAQRNEDAIILLEEHFETRLADILQDPQLQAAEILKLPFDILATLWEIVKDTKINSLPAFQRMLQLKIQGNVQRGRHPTLNTATVRQLQVDVMRAMRGIKEQRAAAKRDGKKLMVELKIPSISSRRSLVGDQPGGGAQPAGPLRRALSQIPAQALSHPTLGTNPHAQAPRHPSASLPIRSTDHNEDANTGPAPSKAAKTHSSSAPLGKPTQPAGPTRSQSTSLVPAAATRHTNVVARPSANANNNTTAIAMSNATNNNNNNNTTATSTTTTTAPHGSRRPRRTSSTSSRPTQRRRLGPATHGVPGQPGGTDASSAPRTDIPQQTLPGPTPQPLFHPSGAPPQSAFYRAPAARATFTAQQQPDQRLITGGGGGSGSGGVRSREQQSRQSQQQQQPGVRLVPGVNGGWQLSVGATAPSRRHSEEQLSIGATAPRRHSEEEQRRRDEMVVQMESRIWALEMANVQQETELAREREAVGTLTGTNAGLERTVGEMQTRIRELIEENFRLARGAGRASTERLVEDLEEAIRKERERNGGAGRE</sequence>
<dbReference type="GeneID" id="31015127"/>
<dbReference type="STRING" id="236234.A0A1J9QXP5"/>
<proteinExistence type="predicted"/>
<feature type="region of interest" description="Disordered" evidence="2">
    <location>
        <begin position="384"/>
        <end position="454"/>
    </location>
</feature>
<feature type="compositionally biased region" description="Gly residues" evidence="2">
    <location>
        <begin position="595"/>
        <end position="605"/>
    </location>
</feature>
<evidence type="ECO:0000313" key="4">
    <source>
        <dbReference type="Proteomes" id="UP000183809"/>
    </source>
</evidence>
<dbReference type="AlphaFoldDB" id="A0A1J9QXP5"/>
<gene>
    <name evidence="3" type="ORF">BKCO1_36000112</name>
</gene>
<keyword evidence="4" id="KW-1185">Reference proteome</keyword>
<feature type="coiled-coil region" evidence="1">
    <location>
        <begin position="709"/>
        <end position="766"/>
    </location>
</feature>
<feature type="region of interest" description="Disordered" evidence="2">
    <location>
        <begin position="24"/>
        <end position="44"/>
    </location>
</feature>
<dbReference type="EMBL" id="MNUE01000036">
    <property type="protein sequence ID" value="OJD32762.1"/>
    <property type="molecule type" value="Genomic_DNA"/>
</dbReference>
<protein>
    <submittedName>
        <fullName evidence="3">Uncharacterized protein</fullName>
    </submittedName>
</protein>
<dbReference type="Proteomes" id="UP000183809">
    <property type="component" value="Unassembled WGS sequence"/>
</dbReference>
<accession>A0A1J9QXP5</accession>
<comment type="caution">
    <text evidence="3">The sequence shown here is derived from an EMBL/GenBank/DDBJ whole genome shotgun (WGS) entry which is preliminary data.</text>
</comment>
<feature type="region of interest" description="Disordered" evidence="2">
    <location>
        <begin position="479"/>
        <end position="671"/>
    </location>
</feature>
<keyword evidence="1" id="KW-0175">Coiled coil</keyword>